<proteinExistence type="predicted"/>
<sequence>MAWCTAGPARCGRDHGFAGRRVIVAVTAARVDGSGGRHTSRVFRVREQRHDVTAHVGDELAIMCGLVCRSMQDASHAVIRTDLTLAERVITAHAQIAQRGTQCARSTCTPQAHPPVLADRRIMATAMTAAHKIVRMGELACQVADIARERHPQPALPAALREPLTRMSQLAMRSGRHLEQTLAAPVGTYLPALQRVNDELDWLQQHLLDTLNRATPHYPAQTGTQITTLARCYERFADHTVCISRYLDHSTDGTEAAESSWRSDTGMLGIPVPESARKPALRAAAAPASHLAPFLAEHPLTRFLRATGSAEGVLARHQRGEHGQCLGCSGTQHVEYPCTQHVHATLALQPPPPNRHDHPEPDPTDPTPFDGTASPARRRHLRIAPVPPDGS</sequence>
<feature type="domain" description="PhoU" evidence="3">
    <location>
        <begin position="62"/>
        <end position="146"/>
    </location>
</feature>
<dbReference type="InterPro" id="IPR038078">
    <property type="entry name" value="PhoU-like_sf"/>
</dbReference>
<dbReference type="EMBL" id="BAABJP010000026">
    <property type="protein sequence ID" value="GAA5162090.1"/>
    <property type="molecule type" value="Genomic_DNA"/>
</dbReference>
<keyword evidence="1" id="KW-0813">Transport</keyword>
<keyword evidence="5" id="KW-1185">Reference proteome</keyword>
<dbReference type="PANTHER" id="PTHR42930:SF3">
    <property type="entry name" value="PHOSPHATE-SPECIFIC TRANSPORT SYSTEM ACCESSORY PROTEIN PHOU"/>
    <property type="match status" value="1"/>
</dbReference>
<evidence type="ECO:0000313" key="4">
    <source>
        <dbReference type="EMBL" id="GAA5162090.1"/>
    </source>
</evidence>
<evidence type="ECO:0000256" key="1">
    <source>
        <dbReference type="ARBA" id="ARBA00022592"/>
    </source>
</evidence>
<name>A0ABP9QHQ5_9PSEU</name>
<feature type="region of interest" description="Disordered" evidence="2">
    <location>
        <begin position="346"/>
        <end position="391"/>
    </location>
</feature>
<organism evidence="4 5">
    <name type="scientific">Pseudonocardia eucalypti</name>
    <dbReference type="NCBI Taxonomy" id="648755"/>
    <lineage>
        <taxon>Bacteria</taxon>
        <taxon>Bacillati</taxon>
        <taxon>Actinomycetota</taxon>
        <taxon>Actinomycetes</taxon>
        <taxon>Pseudonocardiales</taxon>
        <taxon>Pseudonocardiaceae</taxon>
        <taxon>Pseudonocardia</taxon>
    </lineage>
</organism>
<dbReference type="Gene3D" id="1.20.58.220">
    <property type="entry name" value="Phosphate transport system protein phou homolog 2, domain 2"/>
    <property type="match status" value="1"/>
</dbReference>
<dbReference type="Pfam" id="PF01895">
    <property type="entry name" value="PhoU"/>
    <property type="match status" value="1"/>
</dbReference>
<keyword evidence="1" id="KW-0592">Phosphate transport</keyword>
<dbReference type="Proteomes" id="UP001428817">
    <property type="component" value="Unassembled WGS sequence"/>
</dbReference>
<dbReference type="PANTHER" id="PTHR42930">
    <property type="entry name" value="PHOSPHATE-SPECIFIC TRANSPORT SYSTEM ACCESSORY PROTEIN PHOU"/>
    <property type="match status" value="1"/>
</dbReference>
<comment type="caution">
    <text evidence="4">The sequence shown here is derived from an EMBL/GenBank/DDBJ whole genome shotgun (WGS) entry which is preliminary data.</text>
</comment>
<evidence type="ECO:0000256" key="2">
    <source>
        <dbReference type="SAM" id="MobiDB-lite"/>
    </source>
</evidence>
<evidence type="ECO:0000313" key="5">
    <source>
        <dbReference type="Proteomes" id="UP001428817"/>
    </source>
</evidence>
<protein>
    <recommendedName>
        <fullName evidence="3">PhoU domain-containing protein</fullName>
    </recommendedName>
</protein>
<dbReference type="InterPro" id="IPR028366">
    <property type="entry name" value="PhoU"/>
</dbReference>
<reference evidence="5" key="1">
    <citation type="journal article" date="2019" name="Int. J. Syst. Evol. Microbiol.">
        <title>The Global Catalogue of Microorganisms (GCM) 10K type strain sequencing project: providing services to taxonomists for standard genome sequencing and annotation.</title>
        <authorList>
            <consortium name="The Broad Institute Genomics Platform"/>
            <consortium name="The Broad Institute Genome Sequencing Center for Infectious Disease"/>
            <person name="Wu L."/>
            <person name="Ma J."/>
        </authorList>
    </citation>
    <scope>NUCLEOTIDE SEQUENCE [LARGE SCALE GENOMIC DNA]</scope>
    <source>
        <strain evidence="5">JCM 18303</strain>
    </source>
</reference>
<evidence type="ECO:0000259" key="3">
    <source>
        <dbReference type="Pfam" id="PF01895"/>
    </source>
</evidence>
<accession>A0ABP9QHQ5</accession>
<dbReference type="InterPro" id="IPR026022">
    <property type="entry name" value="PhoU_dom"/>
</dbReference>
<dbReference type="SUPFAM" id="SSF109755">
    <property type="entry name" value="PhoU-like"/>
    <property type="match status" value="1"/>
</dbReference>
<gene>
    <name evidence="4" type="ORF">GCM10023321_47160</name>
</gene>